<keyword evidence="7" id="KW-1185">Reference proteome</keyword>
<feature type="repeat" description="TPR" evidence="3">
    <location>
        <begin position="86"/>
        <end position="119"/>
    </location>
</feature>
<dbReference type="InterPro" id="IPR056413">
    <property type="entry name" value="TPR_CcmH_CycH"/>
</dbReference>
<comment type="caution">
    <text evidence="6">The sequence shown here is derived from an EMBL/GenBank/DDBJ whole genome shotgun (WGS) entry which is preliminary data.</text>
</comment>
<dbReference type="PROSITE" id="PS50293">
    <property type="entry name" value="TPR_REGION"/>
    <property type="match status" value="1"/>
</dbReference>
<dbReference type="EMBL" id="JBFRUW010000042">
    <property type="protein sequence ID" value="MFA0568986.1"/>
    <property type="molecule type" value="Genomic_DNA"/>
</dbReference>
<reference evidence="6 7" key="1">
    <citation type="journal article" date="2024" name="ISME J.">
        <title>Tailless and filamentous prophages are predominant in marine Vibrio.</title>
        <authorList>
            <person name="Steensen K."/>
            <person name="Seneca J."/>
            <person name="Bartlau N."/>
            <person name="Yu X.A."/>
            <person name="Hussain F.A."/>
            <person name="Polz M.F."/>
        </authorList>
    </citation>
    <scope>NUCLEOTIDE SEQUENCE [LARGE SCALE GENOMIC DNA]</scope>
    <source>
        <strain evidence="6 7">10N.222.51.A1</strain>
    </source>
</reference>
<dbReference type="SMART" id="SM00028">
    <property type="entry name" value="TPR"/>
    <property type="match status" value="1"/>
</dbReference>
<dbReference type="Pfam" id="PF23914">
    <property type="entry name" value="TPR_CcmH_CycH"/>
    <property type="match status" value="1"/>
</dbReference>
<dbReference type="InterPro" id="IPR019734">
    <property type="entry name" value="TPR_rpt"/>
</dbReference>
<dbReference type="PANTHER" id="PTHR47870:SF2">
    <property type="entry name" value="FORMATE-DEPENDENT NITRITE REDUCTASE COMPLEX SUBUNIT NRFF"/>
    <property type="match status" value="1"/>
</dbReference>
<accession>A0ABV4NCB3</accession>
<keyword evidence="4" id="KW-0812">Transmembrane</keyword>
<feature type="domain" description="Cytochrome c-type biogenesis protein H TPR" evidence="5">
    <location>
        <begin position="75"/>
        <end position="186"/>
    </location>
</feature>
<evidence type="ECO:0000313" key="7">
    <source>
        <dbReference type="Proteomes" id="UP001570417"/>
    </source>
</evidence>
<dbReference type="InterPro" id="IPR011990">
    <property type="entry name" value="TPR-like_helical_dom_sf"/>
</dbReference>
<evidence type="ECO:0000256" key="1">
    <source>
        <dbReference type="ARBA" id="ARBA00022737"/>
    </source>
</evidence>
<evidence type="ECO:0000259" key="5">
    <source>
        <dbReference type="Pfam" id="PF23914"/>
    </source>
</evidence>
<dbReference type="Proteomes" id="UP001570417">
    <property type="component" value="Unassembled WGS sequence"/>
</dbReference>
<dbReference type="Gene3D" id="1.25.40.10">
    <property type="entry name" value="Tetratricopeptide repeat domain"/>
    <property type="match status" value="1"/>
</dbReference>
<evidence type="ECO:0000256" key="2">
    <source>
        <dbReference type="ARBA" id="ARBA00022803"/>
    </source>
</evidence>
<dbReference type="PANTHER" id="PTHR47870">
    <property type="entry name" value="CYTOCHROME C-TYPE BIOGENESIS PROTEIN CCMH"/>
    <property type="match status" value="1"/>
</dbReference>
<keyword evidence="2 3" id="KW-0802">TPR repeat</keyword>
<evidence type="ECO:0000256" key="3">
    <source>
        <dbReference type="PROSITE-ProRule" id="PRU00339"/>
    </source>
</evidence>
<keyword evidence="1" id="KW-0677">Repeat</keyword>
<dbReference type="PROSITE" id="PS50005">
    <property type="entry name" value="TPR"/>
    <property type="match status" value="1"/>
</dbReference>
<gene>
    <name evidence="6" type="ORF">AB4566_11955</name>
</gene>
<dbReference type="InterPro" id="IPR051263">
    <property type="entry name" value="C-type_cytochrome_biogenesis"/>
</dbReference>
<keyword evidence="4" id="KW-1133">Transmembrane helix</keyword>
<dbReference type="RefSeq" id="WP_372266231.1">
    <property type="nucleotide sequence ID" value="NZ_JBFRUW010000042.1"/>
</dbReference>
<evidence type="ECO:0000256" key="4">
    <source>
        <dbReference type="SAM" id="Phobius"/>
    </source>
</evidence>
<sequence>MDFWLLIAMILMGAFILLLTLSFTHTKKVRSSNFKLTIFVLLASVGIWFLLKQEPPKSEDITVSNFNATEYVEELQDSLRLNPNQAELWFQLGGTYVQSGDYDSALTCFEYAIRLSDDVTSSLYSAKASALYYVNAQTINKDVRDLLDSSLALDPYDRTALILIASDHFISSRYEEAILVWTRLLDSNQQGIDRVSLIHSINQAKQLIRK</sequence>
<feature type="transmembrane region" description="Helical" evidence="4">
    <location>
        <begin position="6"/>
        <end position="24"/>
    </location>
</feature>
<keyword evidence="4" id="KW-0472">Membrane</keyword>
<evidence type="ECO:0000313" key="6">
    <source>
        <dbReference type="EMBL" id="MFA0568986.1"/>
    </source>
</evidence>
<proteinExistence type="predicted"/>
<organism evidence="6 7">
    <name type="scientific">Vibrio gallaecicus</name>
    <dbReference type="NCBI Taxonomy" id="552386"/>
    <lineage>
        <taxon>Bacteria</taxon>
        <taxon>Pseudomonadati</taxon>
        <taxon>Pseudomonadota</taxon>
        <taxon>Gammaproteobacteria</taxon>
        <taxon>Vibrionales</taxon>
        <taxon>Vibrionaceae</taxon>
        <taxon>Vibrio</taxon>
    </lineage>
</organism>
<protein>
    <submittedName>
        <fullName evidence="6">Tetratricopeptide repeat protein</fullName>
    </submittedName>
</protein>
<name>A0ABV4NCB3_9VIBR</name>
<feature type="transmembrane region" description="Helical" evidence="4">
    <location>
        <begin position="36"/>
        <end position="51"/>
    </location>
</feature>
<dbReference type="SUPFAM" id="SSF48452">
    <property type="entry name" value="TPR-like"/>
    <property type="match status" value="1"/>
</dbReference>